<keyword evidence="3" id="KW-1185">Reference proteome</keyword>
<reference evidence="2 3" key="1">
    <citation type="submission" date="2024-03" db="EMBL/GenBank/DDBJ databases">
        <title>Chitinophaga caseinilytica sp. nov., a casein hydrolysing bacterium isolated from forest soil.</title>
        <authorList>
            <person name="Lee D.S."/>
            <person name="Han D.M."/>
            <person name="Baek J.H."/>
            <person name="Choi D.G."/>
            <person name="Jeon J.H."/>
            <person name="Jeon C.O."/>
        </authorList>
    </citation>
    <scope>NUCLEOTIDE SEQUENCE [LARGE SCALE GENOMIC DNA]</scope>
    <source>
        <strain evidence="2 3">KACC 19118</strain>
    </source>
</reference>
<proteinExistence type="predicted"/>
<accession>A0ABZ2Z979</accession>
<dbReference type="RefSeq" id="WP_341842979.1">
    <property type="nucleotide sequence ID" value="NZ_CP149792.1"/>
</dbReference>
<name>A0ABZ2Z979_9BACT</name>
<gene>
    <name evidence="2" type="ORF">WJU22_09375</name>
</gene>
<evidence type="ECO:0000313" key="2">
    <source>
        <dbReference type="EMBL" id="WZN48385.1"/>
    </source>
</evidence>
<sequence length="666" mass="75340">MQGYACQEEPQNVEEWQEQQAGSAPEEMRENDEQWTLLQRYLRRPLNLNTATAEELQELGILLPEQVSQLLEHRKTLGPLIAIYELQAIKGFDMPTIRRLLPYVSAGNAFIEQIPFRNYWTEGKHSLQLRYARTWDGPGRSLFPTAEKPPAYIGGPDKLTLRYRYSMGRHMGWGLVLEKDAGESWLRKSAVPLPDHVGFHWVVRRPGLLKTLVLGDYTINFGQGLIQWHGMAPGKGSSVLYFKREGETLRPYAGAGEFYFYRGVASTLVLRKSEITSWLSARALDGRVKPSEADTTETFGSILSAGYHRSISELEARGEIRQFTVGASWKRRWRAGHVAFNAQGQHFSVPLQRGDDGYRLFRFQGDRLLEASVDHAFNWRNVHFFGEAARGSTGHWAMTQGWLAALSSAADAGMVWRTGAPGFVGMYGAPFGTTGLAGNEQGCYGALQWRVHPALVAAGYVDVFGFPWLRYRVSAPSKGTDALISLQWNPSRHAMVQATYRYTEKMQDVQLEGAMEKVLMQQRGHQVQMRCEFPLSPVLTWRARAQCQLLAPSGTWIAMQQWNWRSGKWKGSCSHAWYDGGAGLGMYLSGLGFPGDGTVARFSGIGWYLRCQAQRNFGDRWSAWCSWQFSRSRAPVQTLSEWRKGALIEGRSTVQLQVQYEWGRHE</sequence>
<dbReference type="InterPro" id="IPR010994">
    <property type="entry name" value="RuvA_2-like"/>
</dbReference>
<dbReference type="SUPFAM" id="SSF47781">
    <property type="entry name" value="RuvA domain 2-like"/>
    <property type="match status" value="1"/>
</dbReference>
<evidence type="ECO:0000256" key="1">
    <source>
        <dbReference type="SAM" id="MobiDB-lite"/>
    </source>
</evidence>
<organism evidence="2 3">
    <name type="scientific">Chitinophaga caseinilytica</name>
    <dbReference type="NCBI Taxonomy" id="2267521"/>
    <lineage>
        <taxon>Bacteria</taxon>
        <taxon>Pseudomonadati</taxon>
        <taxon>Bacteroidota</taxon>
        <taxon>Chitinophagia</taxon>
        <taxon>Chitinophagales</taxon>
        <taxon>Chitinophagaceae</taxon>
        <taxon>Chitinophaga</taxon>
    </lineage>
</organism>
<dbReference type="EMBL" id="CP150096">
    <property type="protein sequence ID" value="WZN48385.1"/>
    <property type="molecule type" value="Genomic_DNA"/>
</dbReference>
<dbReference type="Proteomes" id="UP001449657">
    <property type="component" value="Chromosome"/>
</dbReference>
<feature type="region of interest" description="Disordered" evidence="1">
    <location>
        <begin position="1"/>
        <end position="30"/>
    </location>
</feature>
<protein>
    <submittedName>
        <fullName evidence="2">Helix-hairpin-helix domain-containing protein</fullName>
    </submittedName>
</protein>
<evidence type="ECO:0000313" key="3">
    <source>
        <dbReference type="Proteomes" id="UP001449657"/>
    </source>
</evidence>